<dbReference type="InterPro" id="IPR003385">
    <property type="entry name" value="Glyco_hydro_77"/>
</dbReference>
<organism evidence="11 12">
    <name type="scientific">Tepidiforma thermophila (strain KCTC 52669 / CGMCC 1.13589 / G233)</name>
    <dbReference type="NCBI Taxonomy" id="2761530"/>
    <lineage>
        <taxon>Bacteria</taxon>
        <taxon>Bacillati</taxon>
        <taxon>Chloroflexota</taxon>
        <taxon>Tepidiformia</taxon>
        <taxon>Tepidiformales</taxon>
        <taxon>Tepidiformaceae</taxon>
        <taxon>Tepidiforma</taxon>
    </lineage>
</organism>
<evidence type="ECO:0000256" key="10">
    <source>
        <dbReference type="RuleBase" id="RU361207"/>
    </source>
</evidence>
<dbReference type="GO" id="GO:0004134">
    <property type="term" value="F:4-alpha-glucanotransferase activity"/>
    <property type="evidence" value="ECO:0007669"/>
    <property type="project" value="UniProtKB-EC"/>
</dbReference>
<evidence type="ECO:0000256" key="5">
    <source>
        <dbReference type="ARBA" id="ARBA00022676"/>
    </source>
</evidence>
<sequence length="491" mass="55623">MMGQRLAGILLHATSLPHPGTLGAPAHRFLDLLSRAGARAWQMLPVCPPGPYDSPYAGRSAFAGDDRLIDLEWLGRRGWLTPEDAQLPNFGTPNRVDFAGLRAARLPRLRRAFERFVAEGCRPRLAEFAAAHPWLDDYALFEALRELTGQPWWEWPAEYRNYPPSRPTPGTTLADEVEFHRFLQYVFDLQWQELRSAARQRGILLIGDMPIFVDRDSADHWAHRPLFLLDADGNPAVVAGVPPDAFSDTGQRWGNPLYDWDAMRADGYAWWISRFRRALDLFDALRVDHFRGFVAAWHIPADEPTAVNGRWVPGPGRALFDALEGALGRPPIIVEDLGIITDDVRALRDALGYPGMAVLQFAFGGDPDNPYLPRNHRENQVVYTGTHDNDTTLGWWTNLPEWERDNVRRELGIDGSRIVDDLVRTALESVAETAIIPMQDLLALDGSHRMNHPGRAEGNWTWRFAPEQVTPERLEFFRALVERTGRDRPGR</sequence>
<evidence type="ECO:0000256" key="9">
    <source>
        <dbReference type="ARBA" id="ARBA00031501"/>
    </source>
</evidence>
<evidence type="ECO:0000313" key="12">
    <source>
        <dbReference type="Proteomes" id="UP000223071"/>
    </source>
</evidence>
<dbReference type="Gene3D" id="3.20.20.80">
    <property type="entry name" value="Glycosidases"/>
    <property type="match status" value="1"/>
</dbReference>
<dbReference type="Pfam" id="PF02446">
    <property type="entry name" value="Glyco_hydro_77"/>
    <property type="match status" value="1"/>
</dbReference>
<evidence type="ECO:0000256" key="1">
    <source>
        <dbReference type="ARBA" id="ARBA00000439"/>
    </source>
</evidence>
<keyword evidence="12" id="KW-1185">Reference proteome</keyword>
<dbReference type="PANTHER" id="PTHR32438:SF5">
    <property type="entry name" value="4-ALPHA-GLUCANOTRANSFERASE DPE1, CHLOROPLASTIC_AMYLOPLASTIC"/>
    <property type="match status" value="1"/>
</dbReference>
<comment type="caution">
    <text evidence="11">The sequence shown here is derived from an EMBL/GenBank/DDBJ whole genome shotgun (WGS) entry which is preliminary data.</text>
</comment>
<dbReference type="Proteomes" id="UP000223071">
    <property type="component" value="Unassembled WGS sequence"/>
</dbReference>
<dbReference type="NCBIfam" id="TIGR00217">
    <property type="entry name" value="malQ"/>
    <property type="match status" value="1"/>
</dbReference>
<dbReference type="PANTHER" id="PTHR32438">
    <property type="entry name" value="4-ALPHA-GLUCANOTRANSFERASE DPE1, CHLOROPLASTIC/AMYLOPLASTIC"/>
    <property type="match status" value="1"/>
</dbReference>
<protein>
    <recommendedName>
        <fullName evidence="4 10">4-alpha-glucanotransferase</fullName>
        <ecNumber evidence="3 10">2.4.1.25</ecNumber>
    </recommendedName>
    <alternativeName>
        <fullName evidence="8 10">Amylomaltase</fullName>
    </alternativeName>
    <alternativeName>
        <fullName evidence="9 10">Disproportionating enzyme</fullName>
    </alternativeName>
</protein>
<evidence type="ECO:0000313" key="11">
    <source>
        <dbReference type="EMBL" id="PFG74333.1"/>
    </source>
</evidence>
<evidence type="ECO:0000256" key="4">
    <source>
        <dbReference type="ARBA" id="ARBA00020295"/>
    </source>
</evidence>
<keyword evidence="5 10" id="KW-0328">Glycosyltransferase</keyword>
<comment type="catalytic activity">
    <reaction evidence="1 10">
        <text>Transfers a segment of a (1-&gt;4)-alpha-D-glucan to a new position in an acceptor, which may be glucose or a (1-&gt;4)-alpha-D-glucan.</text>
        <dbReference type="EC" id="2.4.1.25"/>
    </reaction>
</comment>
<name>A0A2A9HG75_TEPT2</name>
<evidence type="ECO:0000256" key="7">
    <source>
        <dbReference type="ARBA" id="ARBA00023277"/>
    </source>
</evidence>
<evidence type="ECO:0000256" key="6">
    <source>
        <dbReference type="ARBA" id="ARBA00022679"/>
    </source>
</evidence>
<dbReference type="EC" id="2.4.1.25" evidence="3 10"/>
<comment type="similarity">
    <text evidence="2 10">Belongs to the disproportionating enzyme family.</text>
</comment>
<accession>A0A2A9HG75</accession>
<dbReference type="SUPFAM" id="SSF51445">
    <property type="entry name" value="(Trans)glycosidases"/>
    <property type="match status" value="1"/>
</dbReference>
<keyword evidence="7 10" id="KW-0119">Carbohydrate metabolism</keyword>
<dbReference type="AlphaFoldDB" id="A0A2A9HG75"/>
<keyword evidence="6 10" id="KW-0808">Transferase</keyword>
<dbReference type="GO" id="GO:0005975">
    <property type="term" value="P:carbohydrate metabolic process"/>
    <property type="evidence" value="ECO:0007669"/>
    <property type="project" value="InterPro"/>
</dbReference>
<dbReference type="EMBL" id="PDJQ01000001">
    <property type="protein sequence ID" value="PFG74333.1"/>
    <property type="molecule type" value="Genomic_DNA"/>
</dbReference>
<reference evidence="11 12" key="1">
    <citation type="submission" date="2017-09" db="EMBL/GenBank/DDBJ databases">
        <title>Sequencing the genomes of two abundant thermophiles in Great Basin hot springs: Thermocrinis jamiesonii and novel Chloroflexi Thermoflexus hugenholtzii.</title>
        <authorList>
            <person name="Hedlund B."/>
        </authorList>
    </citation>
    <scope>NUCLEOTIDE SEQUENCE [LARGE SCALE GENOMIC DNA]</scope>
    <source>
        <strain evidence="11 12">G233</strain>
    </source>
</reference>
<evidence type="ECO:0000256" key="3">
    <source>
        <dbReference type="ARBA" id="ARBA00012560"/>
    </source>
</evidence>
<gene>
    <name evidence="11" type="ORF">A9A59_1552</name>
</gene>
<dbReference type="NCBIfam" id="NF011080">
    <property type="entry name" value="PRK14508.1-3"/>
    <property type="match status" value="1"/>
</dbReference>
<evidence type="ECO:0000256" key="8">
    <source>
        <dbReference type="ARBA" id="ARBA00031423"/>
    </source>
</evidence>
<proteinExistence type="inferred from homology"/>
<dbReference type="InterPro" id="IPR017853">
    <property type="entry name" value="GH"/>
</dbReference>
<evidence type="ECO:0000256" key="2">
    <source>
        <dbReference type="ARBA" id="ARBA00005684"/>
    </source>
</evidence>